<sequence length="349" mass="40582">MDRVSFRFIQEVVALVECFTLNRTCCFPHPWSTFSQENKDRRASLEFHIDCIDWKVFGCGRRITDGLTDEDRLDFGEVDLRFVANVSLNLYGTPEAVQKMHNDLDWSARMKVYKRCGRLEEVEMSNFWKMISRPLRGARLADPLAPTLTDFCPKNKLSIRQLKKSPENAEFVKRLFAIQFPEYNLELISVEGFEDEIEAFLEHSGTINCVCIYGSTKITPRTVELLLEKFHARMCYNWYSTFILKCTTLTLSQAQRFLKKCTWHSRNSCNWRIKFERRFTNIDDFISFFELAKFFPGIKVDDIYVDAVCATKSDHRDAPELSILVGVEAVGIVERRQESHTSNDAHSIG</sequence>
<name>A0AA39IH94_9BILA</name>
<gene>
    <name evidence="1" type="ORF">QR680_008184</name>
</gene>
<dbReference type="Proteomes" id="UP001175271">
    <property type="component" value="Unassembled WGS sequence"/>
</dbReference>
<protein>
    <submittedName>
        <fullName evidence="1">Uncharacterized protein</fullName>
    </submittedName>
</protein>
<keyword evidence="2" id="KW-1185">Reference proteome</keyword>
<proteinExistence type="predicted"/>
<organism evidence="1 2">
    <name type="scientific">Steinernema hermaphroditum</name>
    <dbReference type="NCBI Taxonomy" id="289476"/>
    <lineage>
        <taxon>Eukaryota</taxon>
        <taxon>Metazoa</taxon>
        <taxon>Ecdysozoa</taxon>
        <taxon>Nematoda</taxon>
        <taxon>Chromadorea</taxon>
        <taxon>Rhabditida</taxon>
        <taxon>Tylenchina</taxon>
        <taxon>Panagrolaimomorpha</taxon>
        <taxon>Strongyloidoidea</taxon>
        <taxon>Steinernematidae</taxon>
        <taxon>Steinernema</taxon>
    </lineage>
</organism>
<dbReference type="EMBL" id="JAUCMV010000001">
    <property type="protein sequence ID" value="KAK0423521.1"/>
    <property type="molecule type" value="Genomic_DNA"/>
</dbReference>
<dbReference type="AlphaFoldDB" id="A0AA39IH94"/>
<evidence type="ECO:0000313" key="1">
    <source>
        <dbReference type="EMBL" id="KAK0423521.1"/>
    </source>
</evidence>
<evidence type="ECO:0000313" key="2">
    <source>
        <dbReference type="Proteomes" id="UP001175271"/>
    </source>
</evidence>
<comment type="caution">
    <text evidence="1">The sequence shown here is derived from an EMBL/GenBank/DDBJ whole genome shotgun (WGS) entry which is preliminary data.</text>
</comment>
<accession>A0AA39IH94</accession>
<reference evidence="1" key="1">
    <citation type="submission" date="2023-06" db="EMBL/GenBank/DDBJ databases">
        <title>Genomic analysis of the entomopathogenic nematode Steinernema hermaphroditum.</title>
        <authorList>
            <person name="Schwarz E.M."/>
            <person name="Heppert J.K."/>
            <person name="Baniya A."/>
            <person name="Schwartz H.T."/>
            <person name="Tan C.-H."/>
            <person name="Antoshechkin I."/>
            <person name="Sternberg P.W."/>
            <person name="Goodrich-Blair H."/>
            <person name="Dillman A.R."/>
        </authorList>
    </citation>
    <scope>NUCLEOTIDE SEQUENCE</scope>
    <source>
        <strain evidence="1">PS9179</strain>
        <tissue evidence="1">Whole animal</tissue>
    </source>
</reference>